<dbReference type="InterPro" id="IPR036691">
    <property type="entry name" value="Endo/exonu/phosph_ase_sf"/>
</dbReference>
<feature type="site" description="Important for catalytic activity" evidence="12">
    <location>
        <position position="289"/>
    </location>
</feature>
<evidence type="ECO:0000256" key="11">
    <source>
        <dbReference type="PIRSR" id="PIRSR604808-2"/>
    </source>
</evidence>
<feature type="active site" description="Proton donor/acceptor" evidence="10">
    <location>
        <position position="197"/>
    </location>
</feature>
<evidence type="ECO:0000256" key="7">
    <source>
        <dbReference type="ARBA" id="ARBA00022833"/>
    </source>
</evidence>
<dbReference type="Proteomes" id="UP000799441">
    <property type="component" value="Unassembled WGS sequence"/>
</dbReference>
<dbReference type="PANTHER" id="PTHR22748">
    <property type="entry name" value="AP ENDONUCLEASE"/>
    <property type="match status" value="1"/>
</dbReference>
<protein>
    <recommendedName>
        <fullName evidence="3">DNA-(apurinic or apyrimidinic site) endonuclease 2</fullName>
    </recommendedName>
</protein>
<feature type="binding site" evidence="11">
    <location>
        <position position="44"/>
    </location>
    <ligand>
        <name>Mg(2+)</name>
        <dbReference type="ChEBI" id="CHEBI:18420"/>
        <label>1</label>
    </ligand>
</feature>
<dbReference type="PANTHER" id="PTHR22748:SF4">
    <property type="entry name" value="DNA-(APURINIC OR APYRIMIDINIC SITE) ENDONUCLEASE 2"/>
    <property type="match status" value="1"/>
</dbReference>
<dbReference type="SUPFAM" id="SSF56219">
    <property type="entry name" value="DNase I-like"/>
    <property type="match status" value="1"/>
</dbReference>
<name>A0A9P4UTZ9_9PEZI</name>
<comment type="cofactor">
    <cofactor evidence="11">
        <name>Mg(2+)</name>
        <dbReference type="ChEBI" id="CHEBI:18420"/>
    </cofactor>
    <cofactor evidence="11">
        <name>Mn(2+)</name>
        <dbReference type="ChEBI" id="CHEBI:29035"/>
    </cofactor>
    <text evidence="11">Probably binds two magnesium or manganese ions per subunit.</text>
</comment>
<keyword evidence="17" id="KW-1185">Reference proteome</keyword>
<feature type="active site" evidence="10">
    <location>
        <position position="158"/>
    </location>
</feature>
<keyword evidence="5 13" id="KW-0863">Zinc-finger</keyword>
<dbReference type="PROSITE" id="PS51435">
    <property type="entry name" value="AP_NUCLEASE_F1_4"/>
    <property type="match status" value="1"/>
</dbReference>
<dbReference type="PROSITE" id="PS00728">
    <property type="entry name" value="AP_NUCLEASE_F1_3"/>
    <property type="match status" value="1"/>
</dbReference>
<evidence type="ECO:0000256" key="9">
    <source>
        <dbReference type="ARBA" id="ARBA00023242"/>
    </source>
</evidence>
<keyword evidence="7" id="KW-0862">Zinc</keyword>
<evidence type="ECO:0000256" key="6">
    <source>
        <dbReference type="ARBA" id="ARBA00022801"/>
    </source>
</evidence>
<dbReference type="GO" id="GO:0006284">
    <property type="term" value="P:base-excision repair"/>
    <property type="evidence" value="ECO:0007669"/>
    <property type="project" value="TreeGrafter"/>
</dbReference>
<feature type="site" description="Interaction with DNA substrate" evidence="12">
    <location>
        <position position="319"/>
    </location>
</feature>
<dbReference type="CDD" id="cd09088">
    <property type="entry name" value="Ape2-like_AP-endo"/>
    <property type="match status" value="1"/>
</dbReference>
<keyword evidence="4 11" id="KW-0479">Metal-binding</keyword>
<dbReference type="GO" id="GO:0005634">
    <property type="term" value="C:nucleus"/>
    <property type="evidence" value="ECO:0007669"/>
    <property type="project" value="TreeGrafter"/>
</dbReference>
<feature type="domain" description="GRF-type" evidence="15">
    <location>
        <begin position="589"/>
        <end position="642"/>
    </location>
</feature>
<reference evidence="16" key="1">
    <citation type="journal article" date="2020" name="Stud. Mycol.">
        <title>101 Dothideomycetes genomes: a test case for predicting lifestyles and emergence of pathogens.</title>
        <authorList>
            <person name="Haridas S."/>
            <person name="Albert R."/>
            <person name="Binder M."/>
            <person name="Bloem J."/>
            <person name="Labutti K."/>
            <person name="Salamov A."/>
            <person name="Andreopoulos B."/>
            <person name="Baker S."/>
            <person name="Barry K."/>
            <person name="Bills G."/>
            <person name="Bluhm B."/>
            <person name="Cannon C."/>
            <person name="Castanera R."/>
            <person name="Culley D."/>
            <person name="Daum C."/>
            <person name="Ezra D."/>
            <person name="Gonzalez J."/>
            <person name="Henrissat B."/>
            <person name="Kuo A."/>
            <person name="Liang C."/>
            <person name="Lipzen A."/>
            <person name="Lutzoni F."/>
            <person name="Magnuson J."/>
            <person name="Mondo S."/>
            <person name="Nolan M."/>
            <person name="Ohm R."/>
            <person name="Pangilinan J."/>
            <person name="Park H.-J."/>
            <person name="Ramirez L."/>
            <person name="Alfaro M."/>
            <person name="Sun H."/>
            <person name="Tritt A."/>
            <person name="Yoshinaga Y."/>
            <person name="Zwiers L.-H."/>
            <person name="Turgeon B."/>
            <person name="Goodwin S."/>
            <person name="Spatafora J."/>
            <person name="Crous P."/>
            <person name="Grigoriev I."/>
        </authorList>
    </citation>
    <scope>NUCLEOTIDE SEQUENCE</scope>
    <source>
        <strain evidence="16">CBS 116435</strain>
    </source>
</reference>
<feature type="compositionally biased region" description="Polar residues" evidence="14">
    <location>
        <begin position="445"/>
        <end position="465"/>
    </location>
</feature>
<evidence type="ECO:0000256" key="5">
    <source>
        <dbReference type="ARBA" id="ARBA00022771"/>
    </source>
</evidence>
<comment type="cofactor">
    <cofactor evidence="1">
        <name>Mn(2+)</name>
        <dbReference type="ChEBI" id="CHEBI:29035"/>
    </cofactor>
</comment>
<comment type="caution">
    <text evidence="16">The sequence shown here is derived from an EMBL/GenBank/DDBJ whole genome shotgun (WGS) entry which is preliminary data.</text>
</comment>
<evidence type="ECO:0000256" key="3">
    <source>
        <dbReference type="ARBA" id="ARBA00013541"/>
    </source>
</evidence>
<dbReference type="EMBL" id="MU003770">
    <property type="protein sequence ID" value="KAF2724650.1"/>
    <property type="molecule type" value="Genomic_DNA"/>
</dbReference>
<feature type="binding site" evidence="11">
    <location>
        <position position="318"/>
    </location>
    <ligand>
        <name>Mg(2+)</name>
        <dbReference type="ChEBI" id="CHEBI:18420"/>
        <label>1</label>
    </ligand>
</feature>
<dbReference type="FunFam" id="3.60.10.10:FF:000079">
    <property type="entry name" value="DNA-(apurinic or apyrimidinic site) lyase"/>
    <property type="match status" value="1"/>
</dbReference>
<dbReference type="InterPro" id="IPR020848">
    <property type="entry name" value="AP_endonuclease_F1_CS"/>
</dbReference>
<evidence type="ECO:0000313" key="17">
    <source>
        <dbReference type="Proteomes" id="UP000799441"/>
    </source>
</evidence>
<dbReference type="AlphaFoldDB" id="A0A9P4UTZ9"/>
<feature type="region of interest" description="Disordered" evidence="14">
    <location>
        <begin position="441"/>
        <end position="533"/>
    </location>
</feature>
<organism evidence="16 17">
    <name type="scientific">Polychaeton citri CBS 116435</name>
    <dbReference type="NCBI Taxonomy" id="1314669"/>
    <lineage>
        <taxon>Eukaryota</taxon>
        <taxon>Fungi</taxon>
        <taxon>Dikarya</taxon>
        <taxon>Ascomycota</taxon>
        <taxon>Pezizomycotina</taxon>
        <taxon>Dothideomycetes</taxon>
        <taxon>Dothideomycetidae</taxon>
        <taxon>Capnodiales</taxon>
        <taxon>Capnodiaceae</taxon>
        <taxon>Polychaeton</taxon>
    </lineage>
</organism>
<dbReference type="Gene3D" id="3.60.10.10">
    <property type="entry name" value="Endonuclease/exonuclease/phosphatase"/>
    <property type="match status" value="1"/>
</dbReference>
<feature type="compositionally biased region" description="Polar residues" evidence="14">
    <location>
        <begin position="485"/>
        <end position="500"/>
    </location>
</feature>
<feature type="active site" description="Proton acceptor" evidence="10">
    <location>
        <position position="319"/>
    </location>
</feature>
<dbReference type="InterPro" id="IPR005135">
    <property type="entry name" value="Endo/exonuclease/phosphatase"/>
</dbReference>
<evidence type="ECO:0000256" key="2">
    <source>
        <dbReference type="ARBA" id="ARBA00007092"/>
    </source>
</evidence>
<feature type="binding site" evidence="11">
    <location>
        <position position="197"/>
    </location>
    <ligand>
        <name>Mg(2+)</name>
        <dbReference type="ChEBI" id="CHEBI:18420"/>
        <label>1</label>
    </ligand>
</feature>
<evidence type="ECO:0000256" key="4">
    <source>
        <dbReference type="ARBA" id="ARBA00022723"/>
    </source>
</evidence>
<keyword evidence="11" id="KW-0464">Manganese</keyword>
<dbReference type="InterPro" id="IPR004808">
    <property type="entry name" value="AP_endonuc_1"/>
</dbReference>
<evidence type="ECO:0000313" key="16">
    <source>
        <dbReference type="EMBL" id="KAF2724650.1"/>
    </source>
</evidence>
<sequence length="661" mass="73319">MRLTTWNVNGIRNPFAYPPWNTTDRSFSAMFDLLGPSDIIVMQELKIQRKDLRDDMVLIDGWDCYFSLPKHKKGYSGVGVYCRTSVCAPIRAEEGLLGVLPSPGAGGIAYRDLPEDHSIGGYPTEIQLEELGVDSQLLDAEGRCVIVEFPAFVLLGVYSPANSNGLRDDFRYGFIRALDCRIRNLIKLKKRVILCGDLNVSRDELDTASSVEDMRKAGLTHEDYISTPNRRIFNQLLVGGEVAGLRDEGREEGVLWDTTRGFHEGRKGMYTHWEQKINARPGNFGSRIDFVLTSATGSSDMRSWIRDANIQEGLLGSDHCPVYIEFHDKVVLGNSKVADEEIYITDIMNADGLVSGGKRLRAWKVSDAPLFSAKKMPEFDKRRSIKNMFAVPSKNRETSHDITFAKSIKEDSSQTIDDHVALQEGTTRDQNSMNISTADMKEDVSSQQNGSVNESKPMPSSTSPVQKRKLSAVSNGSSLKRHKSQILQTKSGKGQQSMKSFFQPKASLKDDNQDVLMSSQDASPAKATRYGPQASDHEILELQTSDKNATSQQSPSASPEIDIDAALAANEATQRSWSSLFSRPVAPLCEDHGEPCKSMQTKKKGSNQGRSFWMCARPLGPSGNKEKGTQWRCSTFIWCSDWGGKALGNTPRQSDRDLATD</sequence>
<evidence type="ECO:0000256" key="8">
    <source>
        <dbReference type="ARBA" id="ARBA00022842"/>
    </source>
</evidence>
<evidence type="ECO:0000256" key="13">
    <source>
        <dbReference type="PROSITE-ProRule" id="PRU01343"/>
    </source>
</evidence>
<dbReference type="GO" id="GO:0008081">
    <property type="term" value="F:phosphoric diester hydrolase activity"/>
    <property type="evidence" value="ECO:0007669"/>
    <property type="project" value="TreeGrafter"/>
</dbReference>
<dbReference type="OrthoDB" id="391817at2759"/>
<comment type="similarity">
    <text evidence="2">Belongs to the DNA repair enzymes AP/ExoA family.</text>
</comment>
<evidence type="ECO:0000256" key="1">
    <source>
        <dbReference type="ARBA" id="ARBA00001936"/>
    </source>
</evidence>
<dbReference type="Pfam" id="PF03372">
    <property type="entry name" value="Exo_endo_phos"/>
    <property type="match status" value="1"/>
</dbReference>
<gene>
    <name evidence="16" type="ORF">K431DRAFT_261673</name>
</gene>
<evidence type="ECO:0000256" key="10">
    <source>
        <dbReference type="PIRSR" id="PIRSR604808-1"/>
    </source>
</evidence>
<keyword evidence="6" id="KW-0378">Hydrolase</keyword>
<evidence type="ECO:0000256" key="14">
    <source>
        <dbReference type="SAM" id="MobiDB-lite"/>
    </source>
</evidence>
<keyword evidence="8 11" id="KW-0460">Magnesium</keyword>
<feature type="site" description="Transition state stabilizer" evidence="12">
    <location>
        <position position="199"/>
    </location>
</feature>
<accession>A0A9P4UTZ9</accession>
<dbReference type="InterPro" id="IPR010666">
    <property type="entry name" value="Znf_GRF"/>
</dbReference>
<dbReference type="GO" id="GO:0003677">
    <property type="term" value="F:DNA binding"/>
    <property type="evidence" value="ECO:0007669"/>
    <property type="project" value="InterPro"/>
</dbReference>
<dbReference type="PROSITE" id="PS51999">
    <property type="entry name" value="ZF_GRF"/>
    <property type="match status" value="1"/>
</dbReference>
<dbReference type="GO" id="GO:0008270">
    <property type="term" value="F:zinc ion binding"/>
    <property type="evidence" value="ECO:0007669"/>
    <property type="project" value="UniProtKB-KW"/>
</dbReference>
<proteinExistence type="inferred from homology"/>
<feature type="binding site" evidence="11">
    <location>
        <position position="199"/>
    </location>
    <ligand>
        <name>Mg(2+)</name>
        <dbReference type="ChEBI" id="CHEBI:18420"/>
        <label>1</label>
    </ligand>
</feature>
<feature type="binding site" evidence="11">
    <location>
        <position position="319"/>
    </location>
    <ligand>
        <name>Mg(2+)</name>
        <dbReference type="ChEBI" id="CHEBI:18420"/>
        <label>1</label>
    </ligand>
</feature>
<dbReference type="GO" id="GO:0003906">
    <property type="term" value="F:DNA-(apurinic or apyrimidinic site) endonuclease activity"/>
    <property type="evidence" value="ECO:0007669"/>
    <property type="project" value="TreeGrafter"/>
</dbReference>
<evidence type="ECO:0000256" key="12">
    <source>
        <dbReference type="PIRSR" id="PIRSR604808-3"/>
    </source>
</evidence>
<dbReference type="GO" id="GO:0008311">
    <property type="term" value="F:double-stranded DNA 3'-5' DNA exonuclease activity"/>
    <property type="evidence" value="ECO:0007669"/>
    <property type="project" value="TreeGrafter"/>
</dbReference>
<feature type="binding site" evidence="11">
    <location>
        <position position="7"/>
    </location>
    <ligand>
        <name>Mg(2+)</name>
        <dbReference type="ChEBI" id="CHEBI:18420"/>
        <label>1</label>
    </ligand>
</feature>
<evidence type="ECO:0000259" key="15">
    <source>
        <dbReference type="PROSITE" id="PS51999"/>
    </source>
</evidence>
<keyword evidence="9" id="KW-0539">Nucleus</keyword>